<dbReference type="EC" id="2.4.-.-" evidence="3"/>
<evidence type="ECO:0000313" key="4">
    <source>
        <dbReference type="Proteomes" id="UP001156102"/>
    </source>
</evidence>
<organism evidence="3 4">
    <name type="scientific">Ectobacillus ponti</name>
    <dbReference type="NCBI Taxonomy" id="2961894"/>
    <lineage>
        <taxon>Bacteria</taxon>
        <taxon>Bacillati</taxon>
        <taxon>Bacillota</taxon>
        <taxon>Bacilli</taxon>
        <taxon>Bacillales</taxon>
        <taxon>Bacillaceae</taxon>
        <taxon>Ectobacillus</taxon>
    </lineage>
</organism>
<dbReference type="RefSeq" id="WP_254758254.1">
    <property type="nucleotide sequence ID" value="NZ_JANCLT010000003.1"/>
</dbReference>
<reference evidence="3" key="1">
    <citation type="submission" date="2022-07" db="EMBL/GenBank/DDBJ databases">
        <authorList>
            <person name="Li W.-J."/>
            <person name="Deng Q.-Q."/>
        </authorList>
    </citation>
    <scope>NUCLEOTIDE SEQUENCE</scope>
    <source>
        <strain evidence="3">SYSU M60031</strain>
    </source>
</reference>
<dbReference type="Proteomes" id="UP001156102">
    <property type="component" value="Unassembled WGS sequence"/>
</dbReference>
<keyword evidence="4" id="KW-1185">Reference proteome</keyword>
<accession>A0AA41X8J1</accession>
<sequence length="244" mass="28246">MLPKVTIIIPFYNCRYVQSAIWSALAQTHPHVEVIVVDDGSTKYTELIEPYKGRIRYIRKENGGTATALNAGIRAATGEYISWLSSDDMYDPKKVEAQLAFMLEKQAYISCTRWNLIDAEGTIIHYNVGNPIRSRIEFLQTMAKSCVINGCTIMIHKNIFQEIGLFDEALLYTHDYDLWLRVMKKYEMHYLDMTLINYRVHENMGSIQHGKEQQEEVVLVKRKHRQDLQRLIQELAAQQGKGQS</sequence>
<comment type="similarity">
    <text evidence="1">Belongs to the glycosyltransferase 2 family.</text>
</comment>
<dbReference type="SUPFAM" id="SSF53448">
    <property type="entry name" value="Nucleotide-diphospho-sugar transferases"/>
    <property type="match status" value="1"/>
</dbReference>
<evidence type="ECO:0000259" key="2">
    <source>
        <dbReference type="Pfam" id="PF00535"/>
    </source>
</evidence>
<dbReference type="InterPro" id="IPR001173">
    <property type="entry name" value="Glyco_trans_2-like"/>
</dbReference>
<name>A0AA41X8J1_9BACI</name>
<comment type="caution">
    <text evidence="3">The sequence shown here is derived from an EMBL/GenBank/DDBJ whole genome shotgun (WGS) entry which is preliminary data.</text>
</comment>
<feature type="domain" description="Glycosyltransferase 2-like" evidence="2">
    <location>
        <begin position="6"/>
        <end position="163"/>
    </location>
</feature>
<dbReference type="GO" id="GO:0016758">
    <property type="term" value="F:hexosyltransferase activity"/>
    <property type="evidence" value="ECO:0007669"/>
    <property type="project" value="UniProtKB-ARBA"/>
</dbReference>
<dbReference type="InterPro" id="IPR029044">
    <property type="entry name" value="Nucleotide-diphossugar_trans"/>
</dbReference>
<dbReference type="Pfam" id="PF00535">
    <property type="entry name" value="Glycos_transf_2"/>
    <property type="match status" value="1"/>
</dbReference>
<evidence type="ECO:0000313" key="3">
    <source>
        <dbReference type="EMBL" id="MCP8968340.1"/>
    </source>
</evidence>
<keyword evidence="3" id="KW-0808">Transferase</keyword>
<dbReference type="Gene3D" id="3.90.550.10">
    <property type="entry name" value="Spore Coat Polysaccharide Biosynthesis Protein SpsA, Chain A"/>
    <property type="match status" value="1"/>
</dbReference>
<dbReference type="EMBL" id="JANCLT010000003">
    <property type="protein sequence ID" value="MCP8968340.1"/>
    <property type="molecule type" value="Genomic_DNA"/>
</dbReference>
<gene>
    <name evidence="3" type="ORF">NK662_07265</name>
</gene>
<dbReference type="AlphaFoldDB" id="A0AA41X8J1"/>
<dbReference type="PANTHER" id="PTHR22916">
    <property type="entry name" value="GLYCOSYLTRANSFERASE"/>
    <property type="match status" value="1"/>
</dbReference>
<keyword evidence="3" id="KW-0328">Glycosyltransferase</keyword>
<dbReference type="PANTHER" id="PTHR22916:SF3">
    <property type="entry name" value="UDP-GLCNAC:BETAGAL BETA-1,3-N-ACETYLGLUCOSAMINYLTRANSFERASE-LIKE PROTEIN 1"/>
    <property type="match status" value="1"/>
</dbReference>
<proteinExistence type="inferred from homology"/>
<evidence type="ECO:0000256" key="1">
    <source>
        <dbReference type="ARBA" id="ARBA00006739"/>
    </source>
</evidence>
<protein>
    <submittedName>
        <fullName evidence="3">Glycosyltransferase</fullName>
        <ecNumber evidence="3">2.4.-.-</ecNumber>
    </submittedName>
</protein>